<dbReference type="InterPro" id="IPR016035">
    <property type="entry name" value="Acyl_Trfase/lysoPLipase"/>
</dbReference>
<dbReference type="InterPro" id="IPR036259">
    <property type="entry name" value="MFS_trans_sf"/>
</dbReference>
<gene>
    <name evidence="11" type="ORF">FOVG_18631</name>
</gene>
<feature type="compositionally biased region" description="Polar residues" evidence="8">
    <location>
        <begin position="923"/>
        <end position="947"/>
    </location>
</feature>
<dbReference type="Gene3D" id="1.20.1250.20">
    <property type="entry name" value="MFS general substrate transporter like domains"/>
    <property type="match status" value="1"/>
</dbReference>
<feature type="transmembrane region" description="Helical" evidence="9">
    <location>
        <begin position="347"/>
        <end position="368"/>
    </location>
</feature>
<reference evidence="11" key="1">
    <citation type="submission" date="2011-10" db="EMBL/GenBank/DDBJ databases">
        <title>The Genome Sequence of Fusarium oxysporum HDV247.</title>
        <authorList>
            <consortium name="The Broad Institute Genome Sequencing Platform"/>
            <person name="Ma L.-J."/>
            <person name="Gale L.R."/>
            <person name="Schwartz D.C."/>
            <person name="Zhou S."/>
            <person name="Corby-Kistler H."/>
            <person name="Young S.K."/>
            <person name="Zeng Q."/>
            <person name="Gargeya S."/>
            <person name="Fitzgerald M."/>
            <person name="Haas B."/>
            <person name="Abouelleil A."/>
            <person name="Alvarado L."/>
            <person name="Arachchi H.M."/>
            <person name="Berlin A."/>
            <person name="Brown A."/>
            <person name="Chapman S.B."/>
            <person name="Chen Z."/>
            <person name="Dunbar C."/>
            <person name="Freedman E."/>
            <person name="Gearin G."/>
            <person name="Goldberg J."/>
            <person name="Griggs A."/>
            <person name="Gujja S."/>
            <person name="Heiman D."/>
            <person name="Howarth C."/>
            <person name="Larson L."/>
            <person name="Lui A."/>
            <person name="MacDonald P.J.P."/>
            <person name="Montmayeur A."/>
            <person name="Murphy C."/>
            <person name="Neiman D."/>
            <person name="Pearson M."/>
            <person name="Priest M."/>
            <person name="Roberts A."/>
            <person name="Saif S."/>
            <person name="Shea T."/>
            <person name="Shenoy N."/>
            <person name="Sisk P."/>
            <person name="Stolte C."/>
            <person name="Sykes S."/>
            <person name="Wortman J."/>
            <person name="Nusbaum C."/>
            <person name="Birren B."/>
        </authorList>
    </citation>
    <scope>NUCLEOTIDE SEQUENCE [LARGE SCALE GENOMIC DNA]</scope>
    <source>
        <strain evidence="11">HDV247</strain>
    </source>
</reference>
<dbReference type="Pfam" id="PF01734">
    <property type="entry name" value="Patatin"/>
    <property type="match status" value="1"/>
</dbReference>
<dbReference type="Proteomes" id="UP000030751">
    <property type="component" value="Unassembled WGS sequence"/>
</dbReference>
<accession>W9NBA0</accession>
<feature type="transmembrane region" description="Helical" evidence="9">
    <location>
        <begin position="211"/>
        <end position="233"/>
    </location>
</feature>
<proteinExistence type="inferred from homology"/>
<dbReference type="PRINTS" id="PR00171">
    <property type="entry name" value="SUGRTRNSPORT"/>
</dbReference>
<dbReference type="Pfam" id="PF00083">
    <property type="entry name" value="Sugar_tr"/>
    <property type="match status" value="1"/>
</dbReference>
<feature type="transmembrane region" description="Helical" evidence="9">
    <location>
        <begin position="88"/>
        <end position="107"/>
    </location>
</feature>
<reference evidence="11" key="2">
    <citation type="submission" date="2014-02" db="EMBL/GenBank/DDBJ databases">
        <title>Annotation of the Genome Sequence of Fusarium oxysporum HDV247.</title>
        <authorList>
            <consortium name="The Broad Institute Genomics Platform"/>
            <person name="Ma L.-J."/>
            <person name="Corby-Kistler H."/>
            <person name="Broz K."/>
            <person name="Gale L.R."/>
            <person name="Jonkers W."/>
            <person name="O'Donnell K."/>
            <person name="Ploetz R."/>
            <person name="Steinberg C."/>
            <person name="Schwartz D.C."/>
            <person name="VanEtten H."/>
            <person name="Zhou S."/>
            <person name="Young S.K."/>
            <person name="Zeng Q."/>
            <person name="Gargeya S."/>
            <person name="Fitzgerald M."/>
            <person name="Abouelleil A."/>
            <person name="Alvarado L."/>
            <person name="Chapman S.B."/>
            <person name="Gainer-Dewar J."/>
            <person name="Goldberg J."/>
            <person name="Griggs A."/>
            <person name="Gujja S."/>
            <person name="Hansen M."/>
            <person name="Howarth C."/>
            <person name="Imamovic A."/>
            <person name="Ireland A."/>
            <person name="Larimer J."/>
            <person name="McCowan C."/>
            <person name="Murphy C."/>
            <person name="Pearson M."/>
            <person name="Poon T.W."/>
            <person name="Priest M."/>
            <person name="Roberts A."/>
            <person name="Saif S."/>
            <person name="Shea T."/>
            <person name="Sykes S."/>
            <person name="Wortman J."/>
            <person name="Nusbaum C."/>
            <person name="Birren B."/>
        </authorList>
    </citation>
    <scope>NUCLEOTIDE SEQUENCE</scope>
    <source>
        <strain evidence="11">HDV247</strain>
    </source>
</reference>
<feature type="transmembrane region" description="Helical" evidence="9">
    <location>
        <begin position="119"/>
        <end position="137"/>
    </location>
</feature>
<dbReference type="InterPro" id="IPR005828">
    <property type="entry name" value="MFS_sugar_transport-like"/>
</dbReference>
<evidence type="ECO:0000259" key="10">
    <source>
        <dbReference type="PROSITE" id="PS50850"/>
    </source>
</evidence>
<feature type="transmembrane region" description="Helical" evidence="9">
    <location>
        <begin position="375"/>
        <end position="400"/>
    </location>
</feature>
<feature type="transmembrane region" description="Helical" evidence="9">
    <location>
        <begin position="311"/>
        <end position="332"/>
    </location>
</feature>
<feature type="region of interest" description="Disordered" evidence="8">
    <location>
        <begin position="793"/>
        <end position="947"/>
    </location>
</feature>
<feature type="transmembrane region" description="Helical" evidence="9">
    <location>
        <begin position="420"/>
        <end position="444"/>
    </location>
</feature>
<dbReference type="AlphaFoldDB" id="W9NBA0"/>
<dbReference type="InterPro" id="IPR050360">
    <property type="entry name" value="MFS_Sugar_Transporters"/>
</dbReference>
<dbReference type="GO" id="GO:0016020">
    <property type="term" value="C:membrane"/>
    <property type="evidence" value="ECO:0007669"/>
    <property type="project" value="UniProtKB-SubCell"/>
</dbReference>
<sequence>MSERARIPQTPGEMTIDADGTSRQVKKAMEPSDLDFSPSPQSILFTSFASLSGLLLGYEYGSVNGIVRSRAFINIVESPGTVALRDDYISLILPILFCGALLGSIAGGYGAESFGRRQTIIAGSGIYSVGVIVQMMVGVGSSDALGSIVAGRFIAGCGMGSLTTGTILYMTESCHHKVRGGCIASFQWCITIGYLAATIIVYSIDDYHEPAAYRILIGIQFLWPCMVGIECYLMPESPRYLVHIDSLGEAYRSLERLRGLSIDSPNLQVELSEVILERQKSRPWLISLKQWLSRWVKSLVRSCSEPPVPRWFLGILMHMVHEWSGITFILFFTNRFLESSESLHNPLLITLILAIVNVCSTPLSLWTVDRFGRRYVLLAGTGGMIASHFINAIVGVTVGIDKGHQESSGWISNNSHAVNTQVAMMALFVFFYASSWGPTSWVVVGEIFHPMDRSHAVGYSIAGQWFFKLVITASCPYVTGKDHGHQQSCAFFLWGSLCVLSLGFAYVFVPEAPDSNKAHDDYQHAPPNVANGGIQVWEAARATSAAPVMFTPHTIPGVGTFQDGGLWQNNPLAVALSEAREMWPSSNVPDVALSIGTGFHKRTRSSNADDTARIANADPRRTGSDGNEMANTSDYVIINILWKICFFASILRLLLSLMDSPAMDSDKCQRIYQCAGQSDYNDNCQPALYIKAGDYGNFTSPNANATCEHALISFLEVDTSETVSLQQGDAICEVYPLIHISIPTDTPVGTAKITWLCDNEKPNPCQLLFVQPASPSATASVSTFAMTLECPSSESGIIPQTDTAQGSRSTLVPSQVQPPGSSVTGGPSRVQSGGEAATATPYIDSTTPKYGGSIPEHTESGTEPFTGGETQTSPTMVATDSVPSGTNESSQPADHDVGATPPVETNISDISNATVTPIPENTAVLTGTQSPAQGSDNASSDNGCTCA</sequence>
<feature type="transmembrane region" description="Helical" evidence="9">
    <location>
        <begin position="636"/>
        <end position="658"/>
    </location>
</feature>
<dbReference type="PROSITE" id="PS00216">
    <property type="entry name" value="SUGAR_TRANSPORT_1"/>
    <property type="match status" value="2"/>
</dbReference>
<dbReference type="InterPro" id="IPR005829">
    <property type="entry name" value="Sugar_transporter_CS"/>
</dbReference>
<feature type="transmembrane region" description="Helical" evidence="9">
    <location>
        <begin position="182"/>
        <end position="205"/>
    </location>
</feature>
<evidence type="ECO:0000256" key="4">
    <source>
        <dbReference type="ARBA" id="ARBA00022692"/>
    </source>
</evidence>
<comment type="subcellular location">
    <subcellularLocation>
        <location evidence="1">Membrane</location>
        <topology evidence="1">Multi-pass membrane protein</topology>
    </subcellularLocation>
</comment>
<dbReference type="NCBIfam" id="TIGR00879">
    <property type="entry name" value="SP"/>
    <property type="match status" value="1"/>
</dbReference>
<feature type="compositionally biased region" description="Polar residues" evidence="8">
    <location>
        <begin position="903"/>
        <end position="915"/>
    </location>
</feature>
<evidence type="ECO:0000256" key="7">
    <source>
        <dbReference type="ARBA" id="ARBA00023136"/>
    </source>
</evidence>
<evidence type="ECO:0000256" key="2">
    <source>
        <dbReference type="ARBA" id="ARBA00010992"/>
    </source>
</evidence>
<dbReference type="InterPro" id="IPR002641">
    <property type="entry name" value="PNPLA_dom"/>
</dbReference>
<evidence type="ECO:0000256" key="1">
    <source>
        <dbReference type="ARBA" id="ARBA00004141"/>
    </source>
</evidence>
<feature type="compositionally biased region" description="Polar residues" evidence="8">
    <location>
        <begin position="868"/>
        <end position="892"/>
    </location>
</feature>
<evidence type="ECO:0000313" key="11">
    <source>
        <dbReference type="EMBL" id="EXA29929.1"/>
    </source>
</evidence>
<dbReference type="GO" id="GO:0046486">
    <property type="term" value="P:glycerolipid metabolic process"/>
    <property type="evidence" value="ECO:0007669"/>
    <property type="project" value="UniProtKB-ARBA"/>
</dbReference>
<dbReference type="PANTHER" id="PTHR48022">
    <property type="entry name" value="PLASTIDIC GLUCOSE TRANSPORTER 4"/>
    <property type="match status" value="1"/>
</dbReference>
<dbReference type="HOGENOM" id="CLU_310571_0_0_1"/>
<organism evidence="11">
    <name type="scientific">Fusarium oxysporum f. sp. pisi HDV247</name>
    <dbReference type="NCBI Taxonomy" id="1080344"/>
    <lineage>
        <taxon>Eukaryota</taxon>
        <taxon>Fungi</taxon>
        <taxon>Dikarya</taxon>
        <taxon>Ascomycota</taxon>
        <taxon>Pezizomycotina</taxon>
        <taxon>Sordariomycetes</taxon>
        <taxon>Hypocreomycetidae</taxon>
        <taxon>Hypocreales</taxon>
        <taxon>Nectriaceae</taxon>
        <taxon>Fusarium</taxon>
        <taxon>Fusarium oxysporum species complex</taxon>
    </lineage>
</organism>
<dbReference type="GO" id="GO:0005351">
    <property type="term" value="F:carbohydrate:proton symporter activity"/>
    <property type="evidence" value="ECO:0007669"/>
    <property type="project" value="TreeGrafter"/>
</dbReference>
<keyword evidence="4 9" id="KW-0812">Transmembrane</keyword>
<evidence type="ECO:0000256" key="8">
    <source>
        <dbReference type="SAM" id="MobiDB-lite"/>
    </source>
</evidence>
<dbReference type="PROSITE" id="PS50850">
    <property type="entry name" value="MFS"/>
    <property type="match status" value="1"/>
</dbReference>
<dbReference type="SUPFAM" id="SSF103473">
    <property type="entry name" value="MFS general substrate transporter"/>
    <property type="match status" value="1"/>
</dbReference>
<feature type="transmembrane region" description="Helical" evidence="9">
    <location>
        <begin position="456"/>
        <end position="479"/>
    </location>
</feature>
<keyword evidence="3" id="KW-0813">Transport</keyword>
<name>W9NBA0_FUSOX</name>
<dbReference type="OrthoDB" id="6612291at2759"/>
<feature type="domain" description="Major facilitator superfamily (MFS) profile" evidence="10">
    <location>
        <begin position="45"/>
        <end position="513"/>
    </location>
</feature>
<evidence type="ECO:0000256" key="9">
    <source>
        <dbReference type="SAM" id="Phobius"/>
    </source>
</evidence>
<feature type="compositionally biased region" description="Polar residues" evidence="8">
    <location>
        <begin position="793"/>
        <end position="831"/>
    </location>
</feature>
<comment type="similarity">
    <text evidence="2">Belongs to the major facilitator superfamily. Sugar transporter (TC 2.A.1.1) family.</text>
</comment>
<dbReference type="SUPFAM" id="SSF52151">
    <property type="entry name" value="FabD/lysophospholipase-like"/>
    <property type="match status" value="1"/>
</dbReference>
<keyword evidence="6" id="KW-0443">Lipid metabolism</keyword>
<keyword evidence="7 9" id="KW-0472">Membrane</keyword>
<keyword evidence="5 9" id="KW-1133">Transmembrane helix</keyword>
<dbReference type="InterPro" id="IPR003663">
    <property type="entry name" value="Sugar/inositol_transpt"/>
</dbReference>
<dbReference type="EMBL" id="KI981263">
    <property type="protein sequence ID" value="EXA29929.1"/>
    <property type="molecule type" value="Genomic_DNA"/>
</dbReference>
<feature type="transmembrane region" description="Helical" evidence="9">
    <location>
        <begin position="491"/>
        <end position="509"/>
    </location>
</feature>
<evidence type="ECO:0000256" key="3">
    <source>
        <dbReference type="ARBA" id="ARBA00022448"/>
    </source>
</evidence>
<dbReference type="PANTHER" id="PTHR48022:SF6">
    <property type="entry name" value="MSTA PROTEIN-RELATED"/>
    <property type="match status" value="1"/>
</dbReference>
<evidence type="ECO:0000256" key="6">
    <source>
        <dbReference type="ARBA" id="ARBA00023098"/>
    </source>
</evidence>
<feature type="region of interest" description="Disordered" evidence="8">
    <location>
        <begin position="604"/>
        <end position="628"/>
    </location>
</feature>
<protein>
    <recommendedName>
        <fullName evidence="10">Major facilitator superfamily (MFS) profile domain-containing protein</fullName>
    </recommendedName>
</protein>
<evidence type="ECO:0000256" key="5">
    <source>
        <dbReference type="ARBA" id="ARBA00022989"/>
    </source>
</evidence>
<feature type="transmembrane region" description="Helical" evidence="9">
    <location>
        <begin position="149"/>
        <end position="170"/>
    </location>
</feature>
<dbReference type="Gene3D" id="3.40.1090.10">
    <property type="entry name" value="Cytosolic phospholipase A2 catalytic domain"/>
    <property type="match status" value="1"/>
</dbReference>
<dbReference type="InterPro" id="IPR020846">
    <property type="entry name" value="MFS_dom"/>
</dbReference>